<reference evidence="3 4" key="1">
    <citation type="submission" date="2022-06" db="EMBL/GenBank/DDBJ databases">
        <title>Isolation of gut microbiota from human fecal samples.</title>
        <authorList>
            <person name="Pamer E.G."/>
            <person name="Barat B."/>
            <person name="Waligurski E."/>
            <person name="Medina S."/>
            <person name="Paddock L."/>
            <person name="Mostad J."/>
        </authorList>
    </citation>
    <scope>NUCLEOTIDE SEQUENCE [LARGE SCALE GENOMIC DNA]</scope>
    <source>
        <strain evidence="3 4">DFI.9.73</strain>
    </source>
</reference>
<dbReference type="RefSeq" id="WP_066866956.1">
    <property type="nucleotide sequence ID" value="NZ_CABKVV010000014.1"/>
</dbReference>
<gene>
    <name evidence="3" type="ORF">NE695_09115</name>
</gene>
<comment type="caution">
    <text evidence="3">The sequence shown here is derived from an EMBL/GenBank/DDBJ whole genome shotgun (WGS) entry which is preliminary data.</text>
</comment>
<keyword evidence="4" id="KW-1185">Reference proteome</keyword>
<sequence>MKSEKLLHAIGTIDDGLIFAARPAEKKKTPRTRIVWTAAAAAVLALILAIGVGAAGDFESLENLFGPAFPGARQSSLDPELIARLGAPVGVSVTDNGVAVTVDSVVRDRYNCTLVLTVEKSDIDGKGFLFDRSTLKVGGAEFTGPAASSSDSVSGDGKARYVVSWMGDESVIPGGKAAVVLENLVINSHGVLTEQTVPGRWELEFDMGYADQSADLPTGQTLSVEGAEITVNQVTISPLSIRVISTAKLTEADMEAVLDHNGKSVLRERLEWPDIVILKKDGTRIANRAMRDPQQGGDSHIQNGWGNSEQKGGVLECQCSLVFDQPVLLEDLESVSIEGVEIPLNGLEAVQ</sequence>
<feature type="domain" description="DUF4179" evidence="2">
    <location>
        <begin position="32"/>
        <end position="119"/>
    </location>
</feature>
<dbReference type="Proteomes" id="UP001524473">
    <property type="component" value="Unassembled WGS sequence"/>
</dbReference>
<protein>
    <submittedName>
        <fullName evidence="3">DUF4179 domain-containing protein</fullName>
    </submittedName>
</protein>
<evidence type="ECO:0000313" key="3">
    <source>
        <dbReference type="EMBL" id="MCQ4840072.1"/>
    </source>
</evidence>
<accession>A0ABT1RZG4</accession>
<proteinExistence type="predicted"/>
<evidence type="ECO:0000256" key="1">
    <source>
        <dbReference type="SAM" id="Phobius"/>
    </source>
</evidence>
<evidence type="ECO:0000259" key="2">
    <source>
        <dbReference type="Pfam" id="PF13786"/>
    </source>
</evidence>
<keyword evidence="1" id="KW-0472">Membrane</keyword>
<dbReference type="GeneID" id="90533664"/>
<dbReference type="InterPro" id="IPR025436">
    <property type="entry name" value="DUF4179"/>
</dbReference>
<feature type="transmembrane region" description="Helical" evidence="1">
    <location>
        <begin position="34"/>
        <end position="55"/>
    </location>
</feature>
<dbReference type="Gene3D" id="2.60.40.1630">
    <property type="entry name" value="bacillus anthracis domain"/>
    <property type="match status" value="1"/>
</dbReference>
<evidence type="ECO:0000313" key="4">
    <source>
        <dbReference type="Proteomes" id="UP001524473"/>
    </source>
</evidence>
<keyword evidence="1" id="KW-0812">Transmembrane</keyword>
<keyword evidence="1" id="KW-1133">Transmembrane helix</keyword>
<dbReference type="EMBL" id="JANFZH010000018">
    <property type="protein sequence ID" value="MCQ4840072.1"/>
    <property type="molecule type" value="Genomic_DNA"/>
</dbReference>
<dbReference type="Pfam" id="PF13786">
    <property type="entry name" value="DUF4179"/>
    <property type="match status" value="1"/>
</dbReference>
<organism evidence="3 4">
    <name type="scientific">Neglectibacter timonensis</name>
    <dbReference type="NCBI Taxonomy" id="1776382"/>
    <lineage>
        <taxon>Bacteria</taxon>
        <taxon>Bacillati</taxon>
        <taxon>Bacillota</taxon>
        <taxon>Clostridia</taxon>
        <taxon>Eubacteriales</taxon>
        <taxon>Oscillospiraceae</taxon>
        <taxon>Neglectibacter</taxon>
    </lineage>
</organism>
<name>A0ABT1RZG4_9FIRM</name>